<dbReference type="InterPro" id="IPR027524">
    <property type="entry name" value="eIF3h"/>
</dbReference>
<dbReference type="Proteomes" id="UP000245699">
    <property type="component" value="Unassembled WGS sequence"/>
</dbReference>
<dbReference type="Pfam" id="PF19445">
    <property type="entry name" value="eIF3h_C"/>
    <property type="match status" value="2"/>
</dbReference>
<dbReference type="SMART" id="SM00232">
    <property type="entry name" value="JAB_MPN"/>
    <property type="match status" value="1"/>
</dbReference>
<dbReference type="InterPro" id="IPR037518">
    <property type="entry name" value="MPN"/>
</dbReference>
<protein>
    <recommendedName>
        <fullName evidence="4">MPN domain-containing protein</fullName>
    </recommendedName>
</protein>
<dbReference type="InterPro" id="IPR050242">
    <property type="entry name" value="JAMM_MPN+_peptidase_M67A"/>
</dbReference>
<evidence type="ECO:0000313" key="6">
    <source>
        <dbReference type="Proteomes" id="UP000245699"/>
    </source>
</evidence>
<dbReference type="EMBL" id="MBFT01000301">
    <property type="protein sequence ID" value="PVU93784.1"/>
    <property type="molecule type" value="Genomic_DNA"/>
</dbReference>
<name>A0A2T9YND9_9FUNG</name>
<keyword evidence="3" id="KW-0648">Protein biosynthesis</keyword>
<sequence length="400" mass="45256">MNDNSISKTMAELLVKENMEVSDELALPKHLQHFENFPIAQSNNVIIDPMVAFKIIKHAREHHPRPVNGQVLGLEIEGTIEITNAFPVPTQYGNEEEATNYQIEMINIMQEVNMESNLVGWYTSSKMQNFMQRSYLDLHVSYQDSSASKAVFLVHDIERTEQGVLSLRAFQISDNYLKLSQKDSLTTKNLIDADLKFSNILEELPVSIKSLSLANVLLKELELGGIETTEKSDTLNYESSLDKVKAEIESDTNVTNDYSGAGELSADFFDVPNPSILAQQPLSNIERTMELMIDRIDDYIQDANSWMYWQRGAAKELGRRQAYVTRKTTENASRVASGLQPLPMESERELDAMFRTQPEPSRLNSMMNISQLYGLSKQTNQVVGPAITRLYASMGLQEQK</sequence>
<keyword evidence="6" id="KW-1185">Reference proteome</keyword>
<feature type="domain" description="MPN" evidence="4">
    <location>
        <begin position="45"/>
        <end position="176"/>
    </location>
</feature>
<evidence type="ECO:0000259" key="4">
    <source>
        <dbReference type="PROSITE" id="PS50249"/>
    </source>
</evidence>
<dbReference type="PROSITE" id="PS50249">
    <property type="entry name" value="MPN"/>
    <property type="match status" value="1"/>
</dbReference>
<dbReference type="InterPro" id="IPR000555">
    <property type="entry name" value="JAMM/MPN+_dom"/>
</dbReference>
<gene>
    <name evidence="5" type="ORF">BB559_003162</name>
</gene>
<evidence type="ECO:0000313" key="5">
    <source>
        <dbReference type="EMBL" id="PVU93784.1"/>
    </source>
</evidence>
<evidence type="ECO:0000256" key="3">
    <source>
        <dbReference type="ARBA" id="ARBA00022917"/>
    </source>
</evidence>
<dbReference type="PANTHER" id="PTHR10410">
    <property type="entry name" value="EUKARYOTIC TRANSLATION INITIATION FACTOR 3 -RELATED"/>
    <property type="match status" value="1"/>
</dbReference>
<dbReference type="STRING" id="61424.A0A2T9YND9"/>
<comment type="caution">
    <text evidence="5">The sequence shown here is derived from an EMBL/GenBank/DDBJ whole genome shotgun (WGS) entry which is preliminary data.</text>
</comment>
<dbReference type="AlphaFoldDB" id="A0A2T9YND9"/>
<accession>A0A2T9YND9</accession>
<evidence type="ECO:0000256" key="1">
    <source>
        <dbReference type="ARBA" id="ARBA00022490"/>
    </source>
</evidence>
<proteinExistence type="predicted"/>
<dbReference type="GO" id="GO:0008237">
    <property type="term" value="F:metallopeptidase activity"/>
    <property type="evidence" value="ECO:0007669"/>
    <property type="project" value="InterPro"/>
</dbReference>
<keyword evidence="1" id="KW-0963">Cytoplasm</keyword>
<dbReference type="Gene3D" id="3.40.140.10">
    <property type="entry name" value="Cytidine Deaminase, domain 2"/>
    <property type="match status" value="1"/>
</dbReference>
<dbReference type="InterPro" id="IPR045810">
    <property type="entry name" value="eIF3h_C"/>
</dbReference>
<organism evidence="5 6">
    <name type="scientific">Furculomyces boomerangus</name>
    <dbReference type="NCBI Taxonomy" id="61424"/>
    <lineage>
        <taxon>Eukaryota</taxon>
        <taxon>Fungi</taxon>
        <taxon>Fungi incertae sedis</taxon>
        <taxon>Zoopagomycota</taxon>
        <taxon>Kickxellomycotina</taxon>
        <taxon>Harpellomycetes</taxon>
        <taxon>Harpellales</taxon>
        <taxon>Harpellaceae</taxon>
        <taxon>Furculomyces</taxon>
    </lineage>
</organism>
<dbReference type="GO" id="GO:0005852">
    <property type="term" value="C:eukaryotic translation initiation factor 3 complex"/>
    <property type="evidence" value="ECO:0007669"/>
    <property type="project" value="InterPro"/>
</dbReference>
<keyword evidence="2" id="KW-0396">Initiation factor</keyword>
<dbReference type="Pfam" id="PF01398">
    <property type="entry name" value="JAB"/>
    <property type="match status" value="1"/>
</dbReference>
<reference evidence="5 6" key="1">
    <citation type="journal article" date="2018" name="MBio">
        <title>Comparative Genomics Reveals the Core Gene Toolbox for the Fungus-Insect Symbiosis.</title>
        <authorList>
            <person name="Wang Y."/>
            <person name="Stata M."/>
            <person name="Wang W."/>
            <person name="Stajich J.E."/>
            <person name="White M.M."/>
            <person name="Moncalvo J.M."/>
        </authorList>
    </citation>
    <scope>NUCLEOTIDE SEQUENCE [LARGE SCALE GENOMIC DNA]</scope>
    <source>
        <strain evidence="5 6">AUS-77-4</strain>
    </source>
</reference>
<dbReference type="GO" id="GO:0003743">
    <property type="term" value="F:translation initiation factor activity"/>
    <property type="evidence" value="ECO:0007669"/>
    <property type="project" value="UniProtKB-KW"/>
</dbReference>
<dbReference type="CDD" id="cd08065">
    <property type="entry name" value="MPN_eIF3h"/>
    <property type="match status" value="1"/>
</dbReference>
<evidence type="ECO:0000256" key="2">
    <source>
        <dbReference type="ARBA" id="ARBA00022540"/>
    </source>
</evidence>
<dbReference type="OrthoDB" id="10265695at2759"/>